<organism evidence="2 3">
    <name type="scientific">Alicyclobacillus cellulosilyticus</name>
    <dbReference type="NCBI Taxonomy" id="1003997"/>
    <lineage>
        <taxon>Bacteria</taxon>
        <taxon>Bacillati</taxon>
        <taxon>Bacillota</taxon>
        <taxon>Bacilli</taxon>
        <taxon>Bacillales</taxon>
        <taxon>Alicyclobacillaceae</taxon>
        <taxon>Alicyclobacillus</taxon>
    </lineage>
</organism>
<evidence type="ECO:0000256" key="1">
    <source>
        <dbReference type="SAM" id="Phobius"/>
    </source>
</evidence>
<gene>
    <name evidence="2" type="primary">ytrH</name>
    <name evidence="2" type="ORF">GCM10010885_05500</name>
</gene>
<keyword evidence="3" id="KW-1185">Reference proteome</keyword>
<accession>A0A917K4S0</accession>
<dbReference type="EMBL" id="BMOY01000005">
    <property type="protein sequence ID" value="GGI98883.1"/>
    <property type="molecule type" value="Genomic_DNA"/>
</dbReference>
<evidence type="ECO:0000313" key="2">
    <source>
        <dbReference type="EMBL" id="GGI98883.1"/>
    </source>
</evidence>
<proteinExistence type="predicted"/>
<keyword evidence="1" id="KW-0472">Membrane</keyword>
<dbReference type="Pfam" id="PF14034">
    <property type="entry name" value="Spore_YtrH"/>
    <property type="match status" value="1"/>
</dbReference>
<dbReference type="RefSeq" id="WP_188881008.1">
    <property type="nucleotide sequence ID" value="NZ_BMOY01000005.1"/>
</dbReference>
<protein>
    <submittedName>
        <fullName evidence="2">Sporulation membrane protein YtrH</fullName>
    </submittedName>
</protein>
<feature type="transmembrane region" description="Helical" evidence="1">
    <location>
        <begin position="82"/>
        <end position="103"/>
    </location>
</feature>
<sequence length="108" mass="11439">MSFWANLTVYFFVAMGSVIGGAMVGGIAAVLVSLPPATMMVRLAEQLKLWALVSTLGGTMDTLHVIETGVLGRAWLPVGKQLMYIIAAFFGCQTGFILVTWLAGGEGK</sequence>
<reference evidence="2" key="2">
    <citation type="submission" date="2020-09" db="EMBL/GenBank/DDBJ databases">
        <authorList>
            <person name="Sun Q."/>
            <person name="Ohkuma M."/>
        </authorList>
    </citation>
    <scope>NUCLEOTIDE SEQUENCE</scope>
    <source>
        <strain evidence="2">JCM 18487</strain>
    </source>
</reference>
<dbReference type="InterPro" id="IPR025689">
    <property type="entry name" value="Spore_YtrH"/>
</dbReference>
<dbReference type="Proteomes" id="UP000637695">
    <property type="component" value="Unassembled WGS sequence"/>
</dbReference>
<evidence type="ECO:0000313" key="3">
    <source>
        <dbReference type="Proteomes" id="UP000637695"/>
    </source>
</evidence>
<comment type="caution">
    <text evidence="2">The sequence shown here is derived from an EMBL/GenBank/DDBJ whole genome shotgun (WGS) entry which is preliminary data.</text>
</comment>
<name>A0A917K4S0_9BACL</name>
<dbReference type="AlphaFoldDB" id="A0A917K4S0"/>
<reference evidence="2" key="1">
    <citation type="journal article" date="2014" name="Int. J. Syst. Evol. Microbiol.">
        <title>Complete genome sequence of Corynebacterium casei LMG S-19264T (=DSM 44701T), isolated from a smear-ripened cheese.</title>
        <authorList>
            <consortium name="US DOE Joint Genome Institute (JGI-PGF)"/>
            <person name="Walter F."/>
            <person name="Albersmeier A."/>
            <person name="Kalinowski J."/>
            <person name="Ruckert C."/>
        </authorList>
    </citation>
    <scope>NUCLEOTIDE SEQUENCE</scope>
    <source>
        <strain evidence="2">JCM 18487</strain>
    </source>
</reference>
<keyword evidence="1" id="KW-1133">Transmembrane helix</keyword>
<keyword evidence="1" id="KW-0812">Transmembrane</keyword>
<feature type="transmembrane region" description="Helical" evidence="1">
    <location>
        <begin position="12"/>
        <end position="37"/>
    </location>
</feature>